<dbReference type="Pfam" id="PF00180">
    <property type="entry name" value="Iso_dh"/>
    <property type="match status" value="1"/>
</dbReference>
<evidence type="ECO:0000313" key="19">
    <source>
        <dbReference type="Proteomes" id="UP000241346"/>
    </source>
</evidence>
<dbReference type="FunFam" id="3.40.718.10:FF:000004">
    <property type="entry name" value="3-isopropylmalate dehydrogenase"/>
    <property type="match status" value="1"/>
</dbReference>
<feature type="binding site" evidence="15">
    <location>
        <position position="99"/>
    </location>
    <ligand>
        <name>substrate</name>
    </ligand>
</feature>
<dbReference type="PROSITE" id="PS00470">
    <property type="entry name" value="IDH_IMDH"/>
    <property type="match status" value="1"/>
</dbReference>
<keyword evidence="7 15" id="KW-0028">Amino-acid biosynthesis</keyword>
<evidence type="ECO:0000256" key="13">
    <source>
        <dbReference type="ARBA" id="ARBA00023304"/>
    </source>
</evidence>
<evidence type="ECO:0000256" key="14">
    <source>
        <dbReference type="ARBA" id="ARBA00023577"/>
    </source>
</evidence>
<dbReference type="GO" id="GO:0051287">
    <property type="term" value="F:NAD binding"/>
    <property type="evidence" value="ECO:0007669"/>
    <property type="project" value="InterPro"/>
</dbReference>
<feature type="site" description="Important for catalysis" evidence="15">
    <location>
        <position position="145"/>
    </location>
</feature>
<evidence type="ECO:0000259" key="17">
    <source>
        <dbReference type="SMART" id="SM01329"/>
    </source>
</evidence>
<evidence type="ECO:0000256" key="4">
    <source>
        <dbReference type="ARBA" id="ARBA00008319"/>
    </source>
</evidence>
<evidence type="ECO:0000256" key="11">
    <source>
        <dbReference type="ARBA" id="ARBA00023027"/>
    </source>
</evidence>
<comment type="similarity">
    <text evidence="4 15">Belongs to the isocitrate and isopropylmalate dehydrogenases family. LeuB type 1 subfamily.</text>
</comment>
<comment type="subcellular location">
    <subcellularLocation>
        <location evidence="15">Cytoplasm</location>
    </subcellularLocation>
</comment>
<proteinExistence type="inferred from homology"/>
<feature type="binding site" evidence="15">
    <location>
        <position position="227"/>
    </location>
    <ligand>
        <name>substrate</name>
    </ligand>
</feature>
<comment type="function">
    <text evidence="14 15 16">Catalyzes the oxidation of 3-carboxy-2-hydroxy-4-methylpentanoate (3-isopropylmalate) to 3-carboxy-4-methyl-2-oxopentanoate. The product decarboxylates to 4-methyl-2 oxopentanoate.</text>
</comment>
<dbReference type="SMART" id="SM01329">
    <property type="entry name" value="Iso_dh"/>
    <property type="match status" value="1"/>
</dbReference>
<comment type="cofactor">
    <cofactor evidence="15 16">
        <name>Mg(2+)</name>
        <dbReference type="ChEBI" id="CHEBI:18420"/>
    </cofactor>
    <cofactor evidence="15 16">
        <name>Mn(2+)</name>
        <dbReference type="ChEBI" id="CHEBI:29035"/>
    </cofactor>
    <text evidence="15 16">Binds 1 Mg(2+) or Mn(2+) ion per subunit.</text>
</comment>
<evidence type="ECO:0000313" key="18">
    <source>
        <dbReference type="EMBL" id="PSW10572.1"/>
    </source>
</evidence>
<evidence type="ECO:0000256" key="2">
    <source>
        <dbReference type="ARBA" id="ARBA00001936"/>
    </source>
</evidence>
<keyword evidence="12 15" id="KW-0464">Manganese</keyword>
<dbReference type="NCBIfam" id="TIGR00169">
    <property type="entry name" value="leuB"/>
    <property type="match status" value="1"/>
</dbReference>
<feature type="binding site" evidence="15">
    <location>
        <begin position="78"/>
        <end position="91"/>
    </location>
    <ligand>
        <name>NAD(+)</name>
        <dbReference type="ChEBI" id="CHEBI:57540"/>
    </ligand>
</feature>
<keyword evidence="9 15" id="KW-0460">Magnesium</keyword>
<feature type="site" description="Important for catalysis" evidence="15">
    <location>
        <position position="195"/>
    </location>
</feature>
<dbReference type="RefSeq" id="WP_107299608.1">
    <property type="nucleotide sequence ID" value="NZ_PYMB01000010.1"/>
</dbReference>
<dbReference type="GO" id="GO:0009098">
    <property type="term" value="P:L-leucine biosynthetic process"/>
    <property type="evidence" value="ECO:0007669"/>
    <property type="project" value="UniProtKB-UniRule"/>
</dbReference>
<dbReference type="InterPro" id="IPR004429">
    <property type="entry name" value="Isopropylmalate_DH"/>
</dbReference>
<keyword evidence="11 15" id="KW-0520">NAD</keyword>
<dbReference type="GO" id="GO:0005829">
    <property type="term" value="C:cytosol"/>
    <property type="evidence" value="ECO:0007669"/>
    <property type="project" value="TreeGrafter"/>
</dbReference>
<evidence type="ECO:0000256" key="3">
    <source>
        <dbReference type="ARBA" id="ARBA00004762"/>
    </source>
</evidence>
<dbReference type="PANTHER" id="PTHR42979">
    <property type="entry name" value="3-ISOPROPYLMALATE DEHYDROGENASE"/>
    <property type="match status" value="1"/>
</dbReference>
<dbReference type="Gene3D" id="3.40.718.10">
    <property type="entry name" value="Isopropylmalate Dehydrogenase"/>
    <property type="match status" value="1"/>
</dbReference>
<dbReference type="EC" id="1.1.1.85" evidence="15"/>
<feature type="binding site" evidence="15">
    <location>
        <position position="138"/>
    </location>
    <ligand>
        <name>substrate</name>
    </ligand>
</feature>
<reference evidence="18 19" key="1">
    <citation type="submission" date="2018-03" db="EMBL/GenBank/DDBJ databases">
        <title>Whole genome sequencing of Histamine producing bacteria.</title>
        <authorList>
            <person name="Butler K."/>
        </authorList>
    </citation>
    <scope>NUCLEOTIDE SEQUENCE [LARGE SCALE GENOMIC DNA]</scope>
    <source>
        <strain evidence="18 19">DSM 19138</strain>
    </source>
</reference>
<comment type="catalytic activity">
    <reaction evidence="1 15 16">
        <text>(2R,3S)-3-isopropylmalate + NAD(+) = 4-methyl-2-oxopentanoate + CO2 + NADH</text>
        <dbReference type="Rhea" id="RHEA:32271"/>
        <dbReference type="ChEBI" id="CHEBI:16526"/>
        <dbReference type="ChEBI" id="CHEBI:17865"/>
        <dbReference type="ChEBI" id="CHEBI:35121"/>
        <dbReference type="ChEBI" id="CHEBI:57540"/>
        <dbReference type="ChEBI" id="CHEBI:57945"/>
        <dbReference type="EC" id="1.1.1.85"/>
    </reaction>
</comment>
<comment type="pathway">
    <text evidence="3 15 16">Amino-acid biosynthesis; L-leucine biosynthesis; L-leucine from 3-methyl-2-oxobutanoate: step 3/4.</text>
</comment>
<keyword evidence="15" id="KW-0963">Cytoplasm</keyword>
<dbReference type="PANTHER" id="PTHR42979:SF1">
    <property type="entry name" value="3-ISOPROPYLMALATE DEHYDROGENASE"/>
    <property type="match status" value="1"/>
</dbReference>
<keyword evidence="13 15" id="KW-0100">Branched-chain amino acid biosynthesis</keyword>
<keyword evidence="6 15" id="KW-0432">Leucine biosynthesis</keyword>
<dbReference type="InterPro" id="IPR024084">
    <property type="entry name" value="IsoPropMal-DH-like_dom"/>
</dbReference>
<evidence type="ECO:0000256" key="10">
    <source>
        <dbReference type="ARBA" id="ARBA00023002"/>
    </source>
</evidence>
<feature type="binding site" evidence="15">
    <location>
        <begin position="285"/>
        <end position="297"/>
    </location>
    <ligand>
        <name>NAD(+)</name>
        <dbReference type="ChEBI" id="CHEBI:57540"/>
    </ligand>
</feature>
<sequence length="362" mass="39374">MAGTYKIAVLPGDGIGPEVMQQAHKVLDAVQEKFGFTLTCNEYDVGGIAIDNHGCPLPEATLKGCEDSDAILFGSVGGPKWEHLAPNDQPERGALLPLRKHFQLFCNLRPAQIHSGLEAFSPLRADISERGFDIVVVRELTGGIYFGQPKGREGEGPEEKAYDTEIYHRYEIERIARIAFESAMLRNKNVYSIDKANVLQSSILWREVVEEVAKDYPEVTLNHMYIDNATMQLIKDPSQFDVMLCSNIFGDIISDECAMITGSMGMLPSASLNQDKFGMYEPAGGSAPDIAGKNIANPVAQILSAALMLRYSLGEEQAARAIEQAVSQALEAGELTADLAGNGPALSTSEMGDKIAQYVRQA</sequence>
<keyword evidence="10 15" id="KW-0560">Oxidoreductase</keyword>
<feature type="binding site" evidence="15">
    <location>
        <position position="227"/>
    </location>
    <ligand>
        <name>Mg(2+)</name>
        <dbReference type="ChEBI" id="CHEBI:18420"/>
    </ligand>
</feature>
<dbReference type="HAMAP" id="MF_01033">
    <property type="entry name" value="LeuB_type1"/>
    <property type="match status" value="1"/>
</dbReference>
<protein>
    <recommendedName>
        <fullName evidence="15">3-isopropylmalate dehydrogenase</fullName>
        <ecNumber evidence="15">1.1.1.85</ecNumber>
    </recommendedName>
    <alternativeName>
        <fullName evidence="15">3-IPM-DH</fullName>
    </alternativeName>
    <alternativeName>
        <fullName evidence="15">Beta-IPM dehydrogenase</fullName>
        <shortName evidence="15">IMDH</shortName>
    </alternativeName>
</protein>
<dbReference type="OrthoDB" id="9767905at2"/>
<feature type="binding site" evidence="15">
    <location>
        <position position="255"/>
    </location>
    <ligand>
        <name>Mg(2+)</name>
        <dbReference type="ChEBI" id="CHEBI:18420"/>
    </ligand>
</feature>
<evidence type="ECO:0000256" key="8">
    <source>
        <dbReference type="ARBA" id="ARBA00022723"/>
    </source>
</evidence>
<comment type="cofactor">
    <cofactor evidence="2">
        <name>Mn(2+)</name>
        <dbReference type="ChEBI" id="CHEBI:29035"/>
    </cofactor>
</comment>
<name>A0A2T3NAA2_9GAMM</name>
<evidence type="ECO:0000256" key="9">
    <source>
        <dbReference type="ARBA" id="ARBA00022842"/>
    </source>
</evidence>
<evidence type="ECO:0000256" key="7">
    <source>
        <dbReference type="ARBA" id="ARBA00022605"/>
    </source>
</evidence>
<dbReference type="GO" id="GO:0003862">
    <property type="term" value="F:3-isopropylmalate dehydrogenase activity"/>
    <property type="evidence" value="ECO:0007669"/>
    <property type="project" value="UniProtKB-UniRule"/>
</dbReference>
<feature type="domain" description="Isopropylmalate dehydrogenase-like" evidence="17">
    <location>
        <begin position="6"/>
        <end position="355"/>
    </location>
</feature>
<dbReference type="GO" id="GO:0000287">
    <property type="term" value="F:magnesium ion binding"/>
    <property type="evidence" value="ECO:0007669"/>
    <property type="project" value="InterPro"/>
</dbReference>
<comment type="subunit">
    <text evidence="5 15 16">Homodimer.</text>
</comment>
<evidence type="ECO:0000256" key="16">
    <source>
        <dbReference type="RuleBase" id="RU004445"/>
    </source>
</evidence>
<feature type="binding site" evidence="15">
    <location>
        <position position="109"/>
    </location>
    <ligand>
        <name>substrate</name>
    </ligand>
</feature>
<feature type="binding site" evidence="15">
    <location>
        <position position="251"/>
    </location>
    <ligand>
        <name>Mg(2+)</name>
        <dbReference type="ChEBI" id="CHEBI:18420"/>
    </ligand>
</feature>
<dbReference type="InterPro" id="IPR019818">
    <property type="entry name" value="IsoCit/isopropylmalate_DH_CS"/>
</dbReference>
<dbReference type="AlphaFoldDB" id="A0A2T3NAA2"/>
<gene>
    <name evidence="15 18" type="primary">leuB</name>
    <name evidence="18" type="ORF">C9J01_18430</name>
</gene>
<evidence type="ECO:0000256" key="12">
    <source>
        <dbReference type="ARBA" id="ARBA00023211"/>
    </source>
</evidence>
<accession>A0A2T3NAA2</accession>
<dbReference type="UniPathway" id="UPA00048">
    <property type="reaction ID" value="UER00072"/>
</dbReference>
<evidence type="ECO:0000256" key="6">
    <source>
        <dbReference type="ARBA" id="ARBA00022430"/>
    </source>
</evidence>
<dbReference type="EMBL" id="PYMB01000010">
    <property type="protein sequence ID" value="PSW10572.1"/>
    <property type="molecule type" value="Genomic_DNA"/>
</dbReference>
<dbReference type="SUPFAM" id="SSF53659">
    <property type="entry name" value="Isocitrate/Isopropylmalate dehydrogenase-like"/>
    <property type="match status" value="1"/>
</dbReference>
<keyword evidence="8 15" id="KW-0479">Metal-binding</keyword>
<evidence type="ECO:0000256" key="15">
    <source>
        <dbReference type="HAMAP-Rule" id="MF_01033"/>
    </source>
</evidence>
<dbReference type="Proteomes" id="UP000241346">
    <property type="component" value="Unassembled WGS sequence"/>
</dbReference>
<evidence type="ECO:0000256" key="5">
    <source>
        <dbReference type="ARBA" id="ARBA00011738"/>
    </source>
</evidence>
<organism evidence="18 19">
    <name type="scientific">Photobacterium rosenbergii</name>
    <dbReference type="NCBI Taxonomy" id="294936"/>
    <lineage>
        <taxon>Bacteria</taxon>
        <taxon>Pseudomonadati</taxon>
        <taxon>Pseudomonadota</taxon>
        <taxon>Gammaproteobacteria</taxon>
        <taxon>Vibrionales</taxon>
        <taxon>Vibrionaceae</taxon>
        <taxon>Photobacterium</taxon>
    </lineage>
</organism>
<comment type="caution">
    <text evidence="18">The sequence shown here is derived from an EMBL/GenBank/DDBJ whole genome shotgun (WGS) entry which is preliminary data.</text>
</comment>
<evidence type="ECO:0000256" key="1">
    <source>
        <dbReference type="ARBA" id="ARBA00000624"/>
    </source>
</evidence>